<organism evidence="5 6">
    <name type="scientific">Altericroceibacterium indicum</name>
    <dbReference type="NCBI Taxonomy" id="374177"/>
    <lineage>
        <taxon>Bacteria</taxon>
        <taxon>Pseudomonadati</taxon>
        <taxon>Pseudomonadota</taxon>
        <taxon>Alphaproteobacteria</taxon>
        <taxon>Sphingomonadales</taxon>
        <taxon>Erythrobacteraceae</taxon>
        <taxon>Altericroceibacterium</taxon>
    </lineage>
</organism>
<keyword evidence="6" id="KW-1185">Reference proteome</keyword>
<dbReference type="InterPro" id="IPR036390">
    <property type="entry name" value="WH_DNA-bd_sf"/>
</dbReference>
<evidence type="ECO:0000256" key="2">
    <source>
        <dbReference type="ARBA" id="ARBA00023125"/>
    </source>
</evidence>
<dbReference type="InterPro" id="IPR000835">
    <property type="entry name" value="HTH_MarR-typ"/>
</dbReference>
<name>A0A845A6S9_9SPHN</name>
<keyword evidence="3" id="KW-0804">Transcription</keyword>
<evidence type="ECO:0000313" key="6">
    <source>
        <dbReference type="Proteomes" id="UP000460561"/>
    </source>
</evidence>
<dbReference type="InterPro" id="IPR036388">
    <property type="entry name" value="WH-like_DNA-bd_sf"/>
</dbReference>
<evidence type="ECO:0000259" key="4">
    <source>
        <dbReference type="PROSITE" id="PS50995"/>
    </source>
</evidence>
<dbReference type="PROSITE" id="PS50995">
    <property type="entry name" value="HTH_MARR_2"/>
    <property type="match status" value="2"/>
</dbReference>
<dbReference type="OrthoDB" id="6195716at2"/>
<proteinExistence type="predicted"/>
<dbReference type="EMBL" id="WTYQ01000001">
    <property type="protein sequence ID" value="MXP24963.1"/>
    <property type="molecule type" value="Genomic_DNA"/>
</dbReference>
<protein>
    <submittedName>
        <fullName evidence="5">MarR family transcriptional regulator</fullName>
    </submittedName>
</protein>
<evidence type="ECO:0000256" key="3">
    <source>
        <dbReference type="ARBA" id="ARBA00023163"/>
    </source>
</evidence>
<dbReference type="GO" id="GO:0003677">
    <property type="term" value="F:DNA binding"/>
    <property type="evidence" value="ECO:0007669"/>
    <property type="project" value="UniProtKB-KW"/>
</dbReference>
<dbReference type="PANTHER" id="PTHR42756">
    <property type="entry name" value="TRANSCRIPTIONAL REGULATOR, MARR"/>
    <property type="match status" value="1"/>
</dbReference>
<feature type="domain" description="HTH marR-type" evidence="4">
    <location>
        <begin position="1"/>
        <end position="152"/>
    </location>
</feature>
<evidence type="ECO:0000256" key="1">
    <source>
        <dbReference type="ARBA" id="ARBA00023015"/>
    </source>
</evidence>
<sequence length="320" mass="35691">MRKENSDSGSMSADVRIMAHFLAKPGFLLARVDQITTALFSSLCQTVTLNQAELLLLLERLGPMAQITLARSAGVDKSTTAYILDNMQARGWVKRVDCEQDRRRVQVHLTSDAKLILPEISEHFANLQRQFESPLEEASLLRLKRILKTLGCDPLGPAPLWHPAKESAQAVLDEASSFLMRRALQSMQSHFVTATQGAGLSARQFSLLFILTKRDSITQIQFARMFGLDPSTCAVIIRGLLKRRLLKSATSPQDRRARLFCLSHEGGKALATVHQLMDESERASFENVSSEDKAFLINQLRVIVKSHSHLLRFPGAIDSL</sequence>
<evidence type="ECO:0000313" key="5">
    <source>
        <dbReference type="EMBL" id="MXP24963.1"/>
    </source>
</evidence>
<dbReference type="Pfam" id="PF01047">
    <property type="entry name" value="MarR"/>
    <property type="match status" value="2"/>
</dbReference>
<dbReference type="PANTHER" id="PTHR42756:SF1">
    <property type="entry name" value="TRANSCRIPTIONAL REPRESSOR OF EMRAB OPERON"/>
    <property type="match status" value="1"/>
</dbReference>
<dbReference type="AlphaFoldDB" id="A0A845A6S9"/>
<dbReference type="Gene3D" id="1.10.10.10">
    <property type="entry name" value="Winged helix-like DNA-binding domain superfamily/Winged helix DNA-binding domain"/>
    <property type="match status" value="2"/>
</dbReference>
<reference evidence="5 6" key="1">
    <citation type="submission" date="2019-12" db="EMBL/GenBank/DDBJ databases">
        <title>Genomic-based taxomic classification of the family Erythrobacteraceae.</title>
        <authorList>
            <person name="Xu L."/>
        </authorList>
    </citation>
    <scope>NUCLEOTIDE SEQUENCE [LARGE SCALE GENOMIC DNA]</scope>
    <source>
        <strain evidence="5 6">DSM 18604</strain>
    </source>
</reference>
<keyword evidence="1" id="KW-0805">Transcription regulation</keyword>
<dbReference type="SMART" id="SM00347">
    <property type="entry name" value="HTH_MARR"/>
    <property type="match status" value="2"/>
</dbReference>
<keyword evidence="2" id="KW-0238">DNA-binding</keyword>
<dbReference type="Proteomes" id="UP000460561">
    <property type="component" value="Unassembled WGS sequence"/>
</dbReference>
<dbReference type="GO" id="GO:0003700">
    <property type="term" value="F:DNA-binding transcription factor activity"/>
    <property type="evidence" value="ECO:0007669"/>
    <property type="project" value="InterPro"/>
</dbReference>
<accession>A0A845A6S9</accession>
<dbReference type="RefSeq" id="WP_160738144.1">
    <property type="nucleotide sequence ID" value="NZ_WTYQ01000001.1"/>
</dbReference>
<feature type="domain" description="HTH marR-type" evidence="4">
    <location>
        <begin position="173"/>
        <end position="305"/>
    </location>
</feature>
<gene>
    <name evidence="5" type="ORF">GRI39_02735</name>
</gene>
<comment type="caution">
    <text evidence="5">The sequence shown here is derived from an EMBL/GenBank/DDBJ whole genome shotgun (WGS) entry which is preliminary data.</text>
</comment>
<dbReference type="SUPFAM" id="SSF46785">
    <property type="entry name" value="Winged helix' DNA-binding domain"/>
    <property type="match status" value="2"/>
</dbReference>
<dbReference type="PRINTS" id="PR00598">
    <property type="entry name" value="HTHMARR"/>
</dbReference>